<feature type="transmembrane region" description="Helical" evidence="5">
    <location>
        <begin position="115"/>
        <end position="132"/>
    </location>
</feature>
<dbReference type="AlphaFoldDB" id="A0A3P3QUK6"/>
<feature type="transmembrane region" description="Helical" evidence="5">
    <location>
        <begin position="54"/>
        <end position="74"/>
    </location>
</feature>
<dbReference type="GO" id="GO:0005886">
    <property type="term" value="C:plasma membrane"/>
    <property type="evidence" value="ECO:0007669"/>
    <property type="project" value="UniProtKB-ARBA"/>
</dbReference>
<sequence length="226" mass="26309">MKVEMQIKPISIGILMIIYTSIAFFSTMIVYWLMLIFSFLLVFAIKKRESIRLFAFYIILFAIIWLVPSEIFYYGWLGALYTMVLIVLKLFPIWILAVILSGFSTSTIIYSLRSIHLPNYLCIGVAIFFRFIPEYREYLSEIREGLKARNIGINIFRPIYSLELYLVPMIYKAFETGETLSCALITKGIEYDCKKTSYQDLSFTWKDYGVILVGLIFLGVTICQKL</sequence>
<evidence type="ECO:0000256" key="4">
    <source>
        <dbReference type="ARBA" id="ARBA00023136"/>
    </source>
</evidence>
<dbReference type="Pfam" id="PF02361">
    <property type="entry name" value="CbiQ"/>
    <property type="match status" value="1"/>
</dbReference>
<dbReference type="EMBL" id="RRCO01000005">
    <property type="protein sequence ID" value="RRJ24922.1"/>
    <property type="molecule type" value="Genomic_DNA"/>
</dbReference>
<dbReference type="OrthoDB" id="3173389at2"/>
<dbReference type="CDD" id="cd16914">
    <property type="entry name" value="EcfT"/>
    <property type="match status" value="1"/>
</dbReference>
<evidence type="ECO:0000256" key="5">
    <source>
        <dbReference type="SAM" id="Phobius"/>
    </source>
</evidence>
<keyword evidence="2 5" id="KW-0812">Transmembrane</keyword>
<dbReference type="RefSeq" id="WP_128674796.1">
    <property type="nucleotide sequence ID" value="NZ_CP124777.1"/>
</dbReference>
<feature type="transmembrane region" description="Helical" evidence="5">
    <location>
        <begin position="205"/>
        <end position="223"/>
    </location>
</feature>
<proteinExistence type="predicted"/>
<feature type="transmembrane region" description="Helical" evidence="5">
    <location>
        <begin position="80"/>
        <end position="103"/>
    </location>
</feature>
<feature type="transmembrane region" description="Helical" evidence="5">
    <location>
        <begin position="12"/>
        <end position="42"/>
    </location>
</feature>
<protein>
    <submittedName>
        <fullName evidence="6">Energy-coupling factor transporter transmembrane protein EcfT</fullName>
    </submittedName>
</protein>
<organism evidence="6 7">
    <name type="scientific">Lachnoanaerobaculum gingivalis</name>
    <dbReference type="NCBI Taxonomy" id="2490855"/>
    <lineage>
        <taxon>Bacteria</taxon>
        <taxon>Bacillati</taxon>
        <taxon>Bacillota</taxon>
        <taxon>Clostridia</taxon>
        <taxon>Lachnospirales</taxon>
        <taxon>Lachnospiraceae</taxon>
        <taxon>Lachnoanaerobaculum</taxon>
    </lineage>
</organism>
<comment type="subcellular location">
    <subcellularLocation>
        <location evidence="1">Membrane</location>
        <topology evidence="1">Multi-pass membrane protein</topology>
    </subcellularLocation>
</comment>
<evidence type="ECO:0000313" key="7">
    <source>
        <dbReference type="Proteomes" id="UP000272490"/>
    </source>
</evidence>
<gene>
    <name evidence="6" type="ORF">EHV10_11695</name>
</gene>
<dbReference type="Proteomes" id="UP000272490">
    <property type="component" value="Unassembled WGS sequence"/>
</dbReference>
<evidence type="ECO:0000256" key="1">
    <source>
        <dbReference type="ARBA" id="ARBA00004141"/>
    </source>
</evidence>
<evidence type="ECO:0000313" key="6">
    <source>
        <dbReference type="EMBL" id="RRJ24922.1"/>
    </source>
</evidence>
<keyword evidence="3 5" id="KW-1133">Transmembrane helix</keyword>
<keyword evidence="7" id="KW-1185">Reference proteome</keyword>
<comment type="caution">
    <text evidence="6">The sequence shown here is derived from an EMBL/GenBank/DDBJ whole genome shotgun (WGS) entry which is preliminary data.</text>
</comment>
<evidence type="ECO:0000256" key="2">
    <source>
        <dbReference type="ARBA" id="ARBA00022692"/>
    </source>
</evidence>
<evidence type="ECO:0000256" key="3">
    <source>
        <dbReference type="ARBA" id="ARBA00022989"/>
    </source>
</evidence>
<reference evidence="6 7" key="1">
    <citation type="submission" date="2018-11" db="EMBL/GenBank/DDBJ databases">
        <title>Genome sequencing of Lachnoanaerobaculum sp. KCOM 2030 (= ChDC B114).</title>
        <authorList>
            <person name="Kook J.-K."/>
            <person name="Park S.-N."/>
            <person name="Lim Y.K."/>
        </authorList>
    </citation>
    <scope>NUCLEOTIDE SEQUENCE [LARGE SCALE GENOMIC DNA]</scope>
    <source>
        <strain evidence="6 7">KCOM 2030</strain>
    </source>
</reference>
<name>A0A3P3QUK6_9FIRM</name>
<accession>A0A3P3QUK6</accession>
<keyword evidence="4 5" id="KW-0472">Membrane</keyword>
<dbReference type="InterPro" id="IPR003339">
    <property type="entry name" value="ABC/ECF_trnsptr_transmembrane"/>
</dbReference>